<evidence type="ECO:0000256" key="5">
    <source>
        <dbReference type="RuleBase" id="RU003512"/>
    </source>
</evidence>
<name>A0A7H0EYD9_9CYAN</name>
<dbReference type="GO" id="GO:0030001">
    <property type="term" value="P:metal ion transport"/>
    <property type="evidence" value="ECO:0007669"/>
    <property type="project" value="InterPro"/>
</dbReference>
<dbReference type="KEGG" id="ccur:IAR63_13040"/>
<dbReference type="GO" id="GO:0046872">
    <property type="term" value="F:metal ion binding"/>
    <property type="evidence" value="ECO:0007669"/>
    <property type="project" value="UniProtKB-KW"/>
</dbReference>
<dbReference type="InterPro" id="IPR006128">
    <property type="entry name" value="Lipoprotein_PsaA-like"/>
</dbReference>
<evidence type="ECO:0000313" key="7">
    <source>
        <dbReference type="EMBL" id="QNP28805.1"/>
    </source>
</evidence>
<dbReference type="Gene3D" id="3.40.50.1980">
    <property type="entry name" value="Nitrogenase molybdenum iron protein domain"/>
    <property type="match status" value="2"/>
</dbReference>
<evidence type="ECO:0000256" key="3">
    <source>
        <dbReference type="ARBA" id="ARBA00022723"/>
    </source>
</evidence>
<proteinExistence type="inferred from homology"/>
<dbReference type="InterPro" id="IPR006129">
    <property type="entry name" value="AdhesinB"/>
</dbReference>
<evidence type="ECO:0000256" key="1">
    <source>
        <dbReference type="ARBA" id="ARBA00004196"/>
    </source>
</evidence>
<comment type="similarity">
    <text evidence="5">Belongs to the bacterial solute-binding protein 9 family.</text>
</comment>
<dbReference type="PANTHER" id="PTHR42953">
    <property type="entry name" value="HIGH-AFFINITY ZINC UPTAKE SYSTEM PROTEIN ZNUA-RELATED"/>
    <property type="match status" value="1"/>
</dbReference>
<keyword evidence="8" id="KW-1185">Reference proteome</keyword>
<dbReference type="PROSITE" id="PS51257">
    <property type="entry name" value="PROKAR_LIPOPROTEIN"/>
    <property type="match status" value="1"/>
</dbReference>
<keyword evidence="4" id="KW-0732">Signal</keyword>
<dbReference type="GO" id="GO:0007155">
    <property type="term" value="P:cell adhesion"/>
    <property type="evidence" value="ECO:0007669"/>
    <property type="project" value="InterPro"/>
</dbReference>
<dbReference type="PRINTS" id="PR00690">
    <property type="entry name" value="ADHESNFAMILY"/>
</dbReference>
<keyword evidence="2 5" id="KW-0813">Transport</keyword>
<sequence>MNRLLKCNFCNICLPIGLPIILAILGCNHRTLNNNYTQDQQSQQNQKMSQNLPQVVVTTTILCDITNQIAQESINLICLVPPGLEPPIYQPTPEDIRSIKKADLILYHGYNFEPNLIKSLKNSRKNIAKISVGQRAVKQPQKLRQNGKIINEPHIWHDVRNAIKMVEVVNFQLGKLSPENQQRYNSNTRQLTRELKQLNQWIKSTLSTIPDKNRKLLTTHGAMIYYVKAYGLAYKGTLPDMSNEDKLTANKAKSLAEYIKKTQAPIIFADRAFNTMLLAPIAKKTKVKIFPRPLYIDGLGEPGSEGETYQKMMDANTRSIVEGLGGTYLKFAPNIGR</sequence>
<keyword evidence="6" id="KW-0472">Membrane</keyword>
<comment type="subcellular location">
    <subcellularLocation>
        <location evidence="1">Cell envelope</location>
    </subcellularLocation>
</comment>
<dbReference type="EMBL" id="CP060822">
    <property type="protein sequence ID" value="QNP28805.1"/>
    <property type="molecule type" value="Genomic_DNA"/>
</dbReference>
<evidence type="ECO:0000256" key="2">
    <source>
        <dbReference type="ARBA" id="ARBA00022448"/>
    </source>
</evidence>
<dbReference type="PRINTS" id="PR00691">
    <property type="entry name" value="ADHESINB"/>
</dbReference>
<dbReference type="PANTHER" id="PTHR42953:SF1">
    <property type="entry name" value="METAL-BINDING PROTEIN HI_0362-RELATED"/>
    <property type="match status" value="1"/>
</dbReference>
<dbReference type="InterPro" id="IPR050492">
    <property type="entry name" value="Bact_metal-bind_prot9"/>
</dbReference>
<dbReference type="Proteomes" id="UP000516013">
    <property type="component" value="Chromosome"/>
</dbReference>
<accession>A0A7H0EYD9</accession>
<keyword evidence="6" id="KW-0812">Transmembrane</keyword>
<keyword evidence="6" id="KW-1133">Transmembrane helix</keyword>
<organism evidence="7 8">
    <name type="scientific">Cylindrospermopsis curvispora GIHE-G1</name>
    <dbReference type="NCBI Taxonomy" id="2666332"/>
    <lineage>
        <taxon>Bacteria</taxon>
        <taxon>Bacillati</taxon>
        <taxon>Cyanobacteriota</taxon>
        <taxon>Cyanophyceae</taxon>
        <taxon>Nostocales</taxon>
        <taxon>Aphanizomenonaceae</taxon>
        <taxon>Cylindrospermopsis</taxon>
    </lineage>
</organism>
<evidence type="ECO:0000313" key="8">
    <source>
        <dbReference type="Proteomes" id="UP000516013"/>
    </source>
</evidence>
<dbReference type="InterPro" id="IPR006127">
    <property type="entry name" value="ZnuA-like"/>
</dbReference>
<evidence type="ECO:0000256" key="6">
    <source>
        <dbReference type="SAM" id="Phobius"/>
    </source>
</evidence>
<evidence type="ECO:0000256" key="4">
    <source>
        <dbReference type="ARBA" id="ARBA00022729"/>
    </source>
</evidence>
<protein>
    <submittedName>
        <fullName evidence="7">Zinc ABC transporter substrate-binding protein</fullName>
    </submittedName>
</protein>
<dbReference type="Pfam" id="PF01297">
    <property type="entry name" value="ZnuA"/>
    <property type="match status" value="1"/>
</dbReference>
<feature type="transmembrane region" description="Helical" evidence="6">
    <location>
        <begin position="7"/>
        <end position="26"/>
    </location>
</feature>
<dbReference type="AlphaFoldDB" id="A0A7H0EYD9"/>
<dbReference type="GO" id="GO:0030313">
    <property type="term" value="C:cell envelope"/>
    <property type="evidence" value="ECO:0007669"/>
    <property type="project" value="UniProtKB-SubCell"/>
</dbReference>
<keyword evidence="3" id="KW-0479">Metal-binding</keyword>
<gene>
    <name evidence="7" type="ORF">IAR63_13040</name>
</gene>
<reference evidence="7 8" key="1">
    <citation type="submission" date="2020-08" db="EMBL/GenBank/DDBJ databases">
        <title>Complete genome sequence of Raphidiopsis curvispora isolated from drinking water reservoir in South Korea.</title>
        <authorList>
            <person name="Jeong J."/>
        </authorList>
    </citation>
    <scope>NUCLEOTIDE SEQUENCE [LARGE SCALE GENOMIC DNA]</scope>
    <source>
        <strain evidence="7 8">GIHE-G1</strain>
    </source>
</reference>
<dbReference type="SUPFAM" id="SSF53807">
    <property type="entry name" value="Helical backbone' metal receptor"/>
    <property type="match status" value="1"/>
</dbReference>